<dbReference type="GO" id="GO:0008616">
    <property type="term" value="P:tRNA queuosine(34) biosynthetic process"/>
    <property type="evidence" value="ECO:0007669"/>
    <property type="project" value="UniProtKB-UniRule"/>
</dbReference>
<dbReference type="PROSITE" id="PS00198">
    <property type="entry name" value="4FE4S_FER_1"/>
    <property type="match status" value="1"/>
</dbReference>
<feature type="binding site" evidence="9">
    <location>
        <position position="225"/>
    </location>
    <ligand>
        <name>cob(II)alamin</name>
        <dbReference type="ChEBI" id="CHEBI:16304"/>
    </ligand>
</feature>
<comment type="subcellular location">
    <subcellularLocation>
        <location evidence="9">Cytoplasm</location>
    </subcellularLocation>
</comment>
<dbReference type="InterPro" id="IPR004453">
    <property type="entry name" value="QueG"/>
</dbReference>
<evidence type="ECO:0000256" key="9">
    <source>
        <dbReference type="HAMAP-Rule" id="MF_00916"/>
    </source>
</evidence>
<dbReference type="GO" id="GO:0031419">
    <property type="term" value="F:cobalamin binding"/>
    <property type="evidence" value="ECO:0007669"/>
    <property type="project" value="UniProtKB-KW"/>
</dbReference>
<dbReference type="Pfam" id="PF13484">
    <property type="entry name" value="Fer4_16"/>
    <property type="match status" value="1"/>
</dbReference>
<dbReference type="PANTHER" id="PTHR30002:SF4">
    <property type="entry name" value="EPOXYQUEUOSINE REDUCTASE"/>
    <property type="match status" value="1"/>
</dbReference>
<dbReference type="GO" id="GO:0005737">
    <property type="term" value="C:cytoplasm"/>
    <property type="evidence" value="ECO:0007669"/>
    <property type="project" value="UniProtKB-SubCell"/>
</dbReference>
<evidence type="ECO:0000259" key="10">
    <source>
        <dbReference type="PROSITE" id="PS51379"/>
    </source>
</evidence>
<comment type="caution">
    <text evidence="9">Lacks conserved residue(s) required for the propagation of feature annotation.</text>
</comment>
<keyword evidence="2 9" id="KW-0963">Cytoplasm</keyword>
<dbReference type="InterPro" id="IPR013542">
    <property type="entry name" value="QueG_DUF1730"/>
</dbReference>
<sequence>MSHSLTDEQLLSLSEQIPVWAAELGFQQCGIVDPDLDSDFAQLQAWLEKGYHGQMNYLADHGEKRRKPYELVPGSCRIISLRMDYTPPAFDALKLIGQPDKAYIARYTLGRDYHKTMRKRITQLGQRIEKETSALGYRAFVDSAPVMERPIAQQAGIGWTGKHTLILNRHAGSYFFLGELFIDLPLPVAEPITKNHCGRCTACLDICPTNAFIGPYELDARRCISYLTIEHKGAIPLNLRPLMGNRIFGCDDCQLVCPWNRFAKLTEESDFHPRHSLDDVSLLTLFAWDEATFLKRTEGSAIRRTGFEGWQRNLAIALGNSSGGAAVIDALKAKREASSPLVQEHIDWAINQLQQNATARREA</sequence>
<feature type="binding site" evidence="9">
    <location>
        <position position="142"/>
    </location>
    <ligand>
        <name>cob(II)alamin</name>
        <dbReference type="ChEBI" id="CHEBI:16304"/>
    </ligand>
</feature>
<dbReference type="PROSITE" id="PS51379">
    <property type="entry name" value="4FE4S_FER_2"/>
    <property type="match status" value="1"/>
</dbReference>
<comment type="subunit">
    <text evidence="9">Monomer.</text>
</comment>
<evidence type="ECO:0000256" key="7">
    <source>
        <dbReference type="ARBA" id="ARBA00023004"/>
    </source>
</evidence>
<feature type="binding site" evidence="9">
    <location>
        <position position="253"/>
    </location>
    <ligand>
        <name>[4Fe-4S] cluster</name>
        <dbReference type="ChEBI" id="CHEBI:49883"/>
        <label>2</label>
    </ligand>
</feature>
<keyword evidence="4 9" id="KW-0479">Metal-binding</keyword>
<dbReference type="SUPFAM" id="SSF54862">
    <property type="entry name" value="4Fe-4S ferredoxins"/>
    <property type="match status" value="1"/>
</dbReference>
<keyword evidence="1 9" id="KW-0004">4Fe-4S</keyword>
<feature type="binding site" evidence="9">
    <location>
        <position position="197"/>
    </location>
    <ligand>
        <name>[4Fe-4S] cluster</name>
        <dbReference type="ChEBI" id="CHEBI:49883"/>
        <label>1</label>
    </ligand>
</feature>
<dbReference type="EMBL" id="SACQ01000006">
    <property type="protein sequence ID" value="RVU30122.1"/>
    <property type="molecule type" value="Genomic_DNA"/>
</dbReference>
<accession>A0A437Q6H9</accession>
<comment type="function">
    <text evidence="9">Catalyzes the conversion of epoxyqueuosine (oQ) to queuosine (Q), which is a hypermodified base found in the wobble positions of tRNA(Asp), tRNA(Asn), tRNA(His) and tRNA(Tyr).</text>
</comment>
<feature type="binding site" evidence="9">
    <location>
        <position position="200"/>
    </location>
    <ligand>
        <name>[4Fe-4S] cluster</name>
        <dbReference type="ChEBI" id="CHEBI:49883"/>
        <label>1</label>
    </ligand>
</feature>
<comment type="pathway">
    <text evidence="9">tRNA modification; tRNA-queuosine biosynthesis.</text>
</comment>
<dbReference type="GO" id="GO:0046872">
    <property type="term" value="F:metal ion binding"/>
    <property type="evidence" value="ECO:0007669"/>
    <property type="project" value="UniProtKB-KW"/>
</dbReference>
<comment type="cofactor">
    <cofactor evidence="9">
        <name>cob(II)alamin</name>
        <dbReference type="ChEBI" id="CHEBI:16304"/>
    </cofactor>
</comment>
<gene>
    <name evidence="9 11" type="primary">queG</name>
    <name evidence="11" type="ORF">EOE65_13820</name>
</gene>
<evidence type="ECO:0000313" key="12">
    <source>
        <dbReference type="Proteomes" id="UP000282818"/>
    </source>
</evidence>
<comment type="caution">
    <text evidence="11">The sequence shown here is derived from an EMBL/GenBank/DDBJ whole genome shotgun (WGS) entry which is preliminary data.</text>
</comment>
<feature type="binding site" evidence="9">
    <location>
        <position position="203"/>
    </location>
    <ligand>
        <name>[4Fe-4S] cluster</name>
        <dbReference type="ChEBI" id="CHEBI:49883"/>
        <label>1</label>
    </ligand>
</feature>
<keyword evidence="5 9" id="KW-0671">Queuosine biosynthesis</keyword>
<dbReference type="HAMAP" id="MF_00916">
    <property type="entry name" value="QueG"/>
    <property type="match status" value="1"/>
</dbReference>
<feature type="binding site" evidence="9">
    <location>
        <position position="177"/>
    </location>
    <ligand>
        <name>cob(II)alamin</name>
        <dbReference type="ChEBI" id="CHEBI:16304"/>
    </ligand>
</feature>
<evidence type="ECO:0000256" key="6">
    <source>
        <dbReference type="ARBA" id="ARBA00023002"/>
    </source>
</evidence>
<feature type="binding site" evidence="9">
    <location>
        <position position="250"/>
    </location>
    <ligand>
        <name>[4Fe-4S] cluster</name>
        <dbReference type="ChEBI" id="CHEBI:49883"/>
        <label>2</label>
    </ligand>
</feature>
<feature type="binding site" evidence="9">
    <location>
        <begin position="250"/>
        <end position="251"/>
    </location>
    <ligand>
        <name>cob(II)alamin</name>
        <dbReference type="ChEBI" id="CHEBI:16304"/>
    </ligand>
</feature>
<dbReference type="InterPro" id="IPR017900">
    <property type="entry name" value="4Fe4S_Fe_S_CS"/>
</dbReference>
<comment type="cofactor">
    <cofactor evidence="9">
        <name>[4Fe-4S] cluster</name>
        <dbReference type="ChEBI" id="CHEBI:49883"/>
    </cofactor>
    <text evidence="9">Binds 2 [4Fe-4S] clusters per monomer.</text>
</comment>
<keyword evidence="8 9" id="KW-0411">Iron-sulfur</keyword>
<feature type="binding site" evidence="9">
    <location>
        <position position="223"/>
    </location>
    <ligand>
        <name>[4Fe-4S] cluster</name>
        <dbReference type="ChEBI" id="CHEBI:49883"/>
        <label>2</label>
    </ligand>
</feature>
<comment type="catalytic activity">
    <reaction evidence="9">
        <text>epoxyqueuosine(34) in tRNA + AH2 = queuosine(34) in tRNA + A + H2O</text>
        <dbReference type="Rhea" id="RHEA:32159"/>
        <dbReference type="Rhea" id="RHEA-COMP:18571"/>
        <dbReference type="Rhea" id="RHEA-COMP:18582"/>
        <dbReference type="ChEBI" id="CHEBI:13193"/>
        <dbReference type="ChEBI" id="CHEBI:15377"/>
        <dbReference type="ChEBI" id="CHEBI:17499"/>
        <dbReference type="ChEBI" id="CHEBI:194431"/>
        <dbReference type="ChEBI" id="CHEBI:194443"/>
        <dbReference type="EC" id="1.17.99.6"/>
    </reaction>
</comment>
<evidence type="ECO:0000256" key="2">
    <source>
        <dbReference type="ARBA" id="ARBA00022490"/>
    </source>
</evidence>
<dbReference type="GO" id="GO:0051539">
    <property type="term" value="F:4 iron, 4 sulfur cluster binding"/>
    <property type="evidence" value="ECO:0007669"/>
    <property type="project" value="UniProtKB-KW"/>
</dbReference>
<dbReference type="Proteomes" id="UP000282818">
    <property type="component" value="Unassembled WGS sequence"/>
</dbReference>
<feature type="binding site" evidence="9">
    <location>
        <position position="232"/>
    </location>
    <ligand>
        <name>tRNA</name>
        <dbReference type="ChEBI" id="CHEBI:17843"/>
    </ligand>
</feature>
<keyword evidence="6 9" id="KW-0560">Oxidoreductase</keyword>
<dbReference type="PANTHER" id="PTHR30002">
    <property type="entry name" value="EPOXYQUEUOSINE REDUCTASE"/>
    <property type="match status" value="1"/>
</dbReference>
<dbReference type="Pfam" id="PF08331">
    <property type="entry name" value="QueG_DUF1730"/>
    <property type="match status" value="1"/>
</dbReference>
<feature type="binding site" evidence="9">
    <location>
        <position position="65"/>
    </location>
    <ligand>
        <name>cob(II)alamin</name>
        <dbReference type="ChEBI" id="CHEBI:16304"/>
    </ligand>
</feature>
<dbReference type="RefSeq" id="WP_127694906.1">
    <property type="nucleotide sequence ID" value="NZ_SACQ01000006.1"/>
</dbReference>
<feature type="active site" description="Proton donor" evidence="9">
    <location>
        <position position="142"/>
    </location>
</feature>
<protein>
    <recommendedName>
        <fullName evidence="9">Epoxyqueuosine reductase</fullName>
        <ecNumber evidence="9">1.17.99.6</ecNumber>
    </recommendedName>
    <alternativeName>
        <fullName evidence="9">Queuosine biosynthesis protein QueG</fullName>
    </alternativeName>
</protein>
<evidence type="ECO:0000256" key="8">
    <source>
        <dbReference type="ARBA" id="ARBA00023014"/>
    </source>
</evidence>
<dbReference type="EC" id="1.17.99.6" evidence="9"/>
<dbReference type="InterPro" id="IPR017896">
    <property type="entry name" value="4Fe4S_Fe-S-bd"/>
</dbReference>
<keyword evidence="12" id="KW-1185">Reference proteome</keyword>
<feature type="binding site" evidence="9">
    <location>
        <position position="207"/>
    </location>
    <ligand>
        <name>[4Fe-4S] cluster</name>
        <dbReference type="ChEBI" id="CHEBI:49883"/>
        <label>2</label>
    </ligand>
</feature>
<dbReference type="NCBIfam" id="TIGR00276">
    <property type="entry name" value="tRNA epoxyqueuosine(34) reductase QueG"/>
    <property type="match status" value="1"/>
</dbReference>
<reference evidence="11 12" key="1">
    <citation type="submission" date="2019-01" db="EMBL/GenBank/DDBJ databases">
        <authorList>
            <person name="Chen W.-M."/>
        </authorList>
    </citation>
    <scope>NUCLEOTIDE SEQUENCE [LARGE SCALE GENOMIC DNA]</scope>
    <source>
        <strain evidence="11 12">HPM-16</strain>
    </source>
</reference>
<dbReference type="Gene3D" id="3.30.70.20">
    <property type="match status" value="1"/>
</dbReference>
<evidence type="ECO:0000256" key="1">
    <source>
        <dbReference type="ARBA" id="ARBA00022485"/>
    </source>
</evidence>
<name>A0A437Q6H9_9GAMM</name>
<feature type="binding site" evidence="9">
    <location>
        <position position="257"/>
    </location>
    <ligand>
        <name>[4Fe-4S] cluster</name>
        <dbReference type="ChEBI" id="CHEBI:49883"/>
        <label>1</label>
    </ligand>
</feature>
<dbReference type="UniPathway" id="UPA00392"/>
<dbReference type="GO" id="GO:0052693">
    <property type="term" value="F:epoxyqueuosine reductase activity"/>
    <property type="evidence" value="ECO:0007669"/>
    <property type="project" value="UniProtKB-UniRule"/>
</dbReference>
<keyword evidence="3 9" id="KW-0819">tRNA processing</keyword>
<evidence type="ECO:0000256" key="5">
    <source>
        <dbReference type="ARBA" id="ARBA00022785"/>
    </source>
</evidence>
<feature type="binding site" evidence="9">
    <location>
        <position position="166"/>
    </location>
    <ligand>
        <name>cob(II)alamin</name>
        <dbReference type="ChEBI" id="CHEBI:16304"/>
    </ligand>
</feature>
<organism evidence="11 12">
    <name type="scientific">Neptunomonas marina</name>
    <dbReference type="NCBI Taxonomy" id="1815562"/>
    <lineage>
        <taxon>Bacteria</taxon>
        <taxon>Pseudomonadati</taxon>
        <taxon>Pseudomonadota</taxon>
        <taxon>Gammaproteobacteria</taxon>
        <taxon>Oceanospirillales</taxon>
        <taxon>Oceanospirillaceae</taxon>
        <taxon>Neptunomonas</taxon>
    </lineage>
</organism>
<comment type="similarity">
    <text evidence="9">Belongs to the QueG family.</text>
</comment>
<dbReference type="AlphaFoldDB" id="A0A437Q6H9"/>
<evidence type="ECO:0000256" key="4">
    <source>
        <dbReference type="ARBA" id="ARBA00022723"/>
    </source>
</evidence>
<evidence type="ECO:0000256" key="3">
    <source>
        <dbReference type="ARBA" id="ARBA00022694"/>
    </source>
</evidence>
<keyword evidence="7 9" id="KW-0408">Iron</keyword>
<keyword evidence="9" id="KW-0170">Cobalt</keyword>
<keyword evidence="9" id="KW-0846">Cobalamin</keyword>
<dbReference type="FunFam" id="3.30.70.20:FF:000017">
    <property type="entry name" value="Epoxyqueuosine reductase"/>
    <property type="match status" value="1"/>
</dbReference>
<evidence type="ECO:0000313" key="11">
    <source>
        <dbReference type="EMBL" id="RVU30122.1"/>
    </source>
</evidence>
<feature type="domain" description="4Fe-4S ferredoxin-type" evidence="10">
    <location>
        <begin position="187"/>
        <end position="217"/>
    </location>
</feature>
<proteinExistence type="inferred from homology"/>
<feature type="binding site" evidence="9">
    <location>
        <position position="160"/>
    </location>
    <ligand>
        <name>cob(II)alamin</name>
        <dbReference type="ChEBI" id="CHEBI:16304"/>
    </ligand>
</feature>